<evidence type="ECO:0000256" key="6">
    <source>
        <dbReference type="SAM" id="MobiDB-lite"/>
    </source>
</evidence>
<dbReference type="PANTHER" id="PTHR20982:SF3">
    <property type="entry name" value="MITOCHONDRIAL RIBOSOME RECYCLING FACTOR PSEUDO 1"/>
    <property type="match status" value="1"/>
</dbReference>
<evidence type="ECO:0000313" key="8">
    <source>
        <dbReference type="EMBL" id="MBJ7595615.1"/>
    </source>
</evidence>
<name>A0A2W6ACG6_9BACT</name>
<reference evidence="9 10" key="1">
    <citation type="journal article" date="2017" name="Nature">
        <title>Atmospheric trace gases support primary production in Antarctic desert surface soil.</title>
        <authorList>
            <person name="Ji M."/>
            <person name="Greening C."/>
            <person name="Vanwonterghem I."/>
            <person name="Carere C.R."/>
            <person name="Bay S.K."/>
            <person name="Steen J.A."/>
            <person name="Montgomery K."/>
            <person name="Lines T."/>
            <person name="Beardall J."/>
            <person name="van Dorst J."/>
            <person name="Snape I."/>
            <person name="Stott M.B."/>
            <person name="Hugenholtz P."/>
            <person name="Ferrari B.C."/>
        </authorList>
    </citation>
    <scope>NUCLEOTIDE SEQUENCE [LARGE SCALE GENOMIC DNA]</scope>
    <source>
        <strain evidence="9">RRmetagenome_bin12</strain>
    </source>
</reference>
<dbReference type="RefSeq" id="WP_337312880.1">
    <property type="nucleotide sequence ID" value="NZ_JAEKNS010000126.1"/>
</dbReference>
<dbReference type="InterPro" id="IPR023584">
    <property type="entry name" value="Ribosome_recyc_fac_dom"/>
</dbReference>
<dbReference type="Proteomes" id="UP000248724">
    <property type="component" value="Unassembled WGS sequence"/>
</dbReference>
<dbReference type="Pfam" id="PF01765">
    <property type="entry name" value="RRF"/>
    <property type="match status" value="1"/>
</dbReference>
<dbReference type="GO" id="GO:0006415">
    <property type="term" value="P:translational termination"/>
    <property type="evidence" value="ECO:0007669"/>
    <property type="project" value="UniProtKB-UniRule"/>
</dbReference>
<comment type="function">
    <text evidence="5">Responsible for the release of ribosomes from messenger RNA at the termination of protein biosynthesis. May increase the efficiency of translation by recycling ribosomes from one round of translation to another.</text>
</comment>
<proteinExistence type="inferred from homology"/>
<dbReference type="NCBIfam" id="TIGR00496">
    <property type="entry name" value="frr"/>
    <property type="match status" value="1"/>
</dbReference>
<dbReference type="GO" id="GO:0005737">
    <property type="term" value="C:cytoplasm"/>
    <property type="evidence" value="ECO:0007669"/>
    <property type="project" value="UniProtKB-SubCell"/>
</dbReference>
<dbReference type="HAMAP" id="MF_00040">
    <property type="entry name" value="RRF"/>
    <property type="match status" value="1"/>
</dbReference>
<dbReference type="FunFam" id="1.10.132.20:FF:000001">
    <property type="entry name" value="Ribosome-recycling factor"/>
    <property type="match status" value="1"/>
</dbReference>
<evidence type="ECO:0000256" key="4">
    <source>
        <dbReference type="ARBA" id="ARBA00022917"/>
    </source>
</evidence>
<feature type="region of interest" description="Disordered" evidence="6">
    <location>
        <begin position="1"/>
        <end position="26"/>
    </location>
</feature>
<reference evidence="9" key="2">
    <citation type="submission" date="2018-05" db="EMBL/GenBank/DDBJ databases">
        <authorList>
            <person name="Ferrari B."/>
        </authorList>
    </citation>
    <scope>NUCLEOTIDE SEQUENCE</scope>
    <source>
        <strain evidence="9">RRmetagenome_bin12</strain>
    </source>
</reference>
<dbReference type="InterPro" id="IPR002661">
    <property type="entry name" value="Ribosome_recyc_fac"/>
</dbReference>
<comment type="similarity">
    <text evidence="2 5">Belongs to the RRF family.</text>
</comment>
<feature type="domain" description="Ribosome recycling factor" evidence="7">
    <location>
        <begin position="32"/>
        <end position="195"/>
    </location>
</feature>
<keyword evidence="3 5" id="KW-0963">Cytoplasm</keyword>
<comment type="subcellular location">
    <subcellularLocation>
        <location evidence="1 5">Cytoplasm</location>
    </subcellularLocation>
</comment>
<reference evidence="8 11" key="3">
    <citation type="submission" date="2020-10" db="EMBL/GenBank/DDBJ databases">
        <title>Ca. Dormibacterota MAGs.</title>
        <authorList>
            <person name="Montgomery K."/>
        </authorList>
    </citation>
    <scope>NUCLEOTIDE SEQUENCE [LARGE SCALE GENOMIC DNA]</scope>
    <source>
        <strain evidence="8">SC8812_S17_18</strain>
    </source>
</reference>
<accession>A0A2W6ACG6</accession>
<keyword evidence="4 5" id="KW-0648">Protein biosynthesis</keyword>
<dbReference type="PANTHER" id="PTHR20982">
    <property type="entry name" value="RIBOSOME RECYCLING FACTOR"/>
    <property type="match status" value="1"/>
</dbReference>
<evidence type="ECO:0000313" key="11">
    <source>
        <dbReference type="Proteomes" id="UP000606991"/>
    </source>
</evidence>
<evidence type="ECO:0000256" key="2">
    <source>
        <dbReference type="ARBA" id="ARBA00005912"/>
    </source>
</evidence>
<dbReference type="AlphaFoldDB" id="A0A2W6ACG6"/>
<accession>A0A934JZ39</accession>
<evidence type="ECO:0000313" key="10">
    <source>
        <dbReference type="Proteomes" id="UP000248724"/>
    </source>
</evidence>
<dbReference type="EMBL" id="QHBU01000119">
    <property type="protein sequence ID" value="PZR81214.1"/>
    <property type="molecule type" value="Genomic_DNA"/>
</dbReference>
<dbReference type="GO" id="GO:0043023">
    <property type="term" value="F:ribosomal large subunit binding"/>
    <property type="evidence" value="ECO:0007669"/>
    <property type="project" value="TreeGrafter"/>
</dbReference>
<evidence type="ECO:0000256" key="3">
    <source>
        <dbReference type="ARBA" id="ARBA00022490"/>
    </source>
</evidence>
<dbReference type="InterPro" id="IPR036191">
    <property type="entry name" value="RRF_sf"/>
</dbReference>
<evidence type="ECO:0000313" key="9">
    <source>
        <dbReference type="EMBL" id="PZR81214.1"/>
    </source>
</evidence>
<dbReference type="SUPFAM" id="SSF55194">
    <property type="entry name" value="Ribosome recycling factor, RRF"/>
    <property type="match status" value="1"/>
</dbReference>
<organism evidence="9 10">
    <name type="scientific">Candidatus Aeolococcus gillhamiae</name>
    <dbReference type="NCBI Taxonomy" id="3127015"/>
    <lineage>
        <taxon>Bacteria</taxon>
        <taxon>Bacillati</taxon>
        <taxon>Candidatus Dormiibacterota</taxon>
        <taxon>Candidatus Dormibacteria</taxon>
        <taxon>Candidatus Aeolococcales</taxon>
        <taxon>Candidatus Aeolococcaceae</taxon>
        <taxon>Candidatus Aeolococcus</taxon>
    </lineage>
</organism>
<evidence type="ECO:0000256" key="5">
    <source>
        <dbReference type="HAMAP-Rule" id="MF_00040"/>
    </source>
</evidence>
<dbReference type="CDD" id="cd00520">
    <property type="entry name" value="RRF"/>
    <property type="match status" value="1"/>
</dbReference>
<sequence length="197" mass="22173">MSDRTRSEDSQAQIQERLDDASARMEKSIESLHKELGGIRTGRATPALVDRVQVDYYGTATALQSIAGITAPEARLLLIQPYDRNSIAAIEKALQKSELGLNPSNDGQVIRIAIPQLTEDRRREFAKLVKQRAEEARIAVRNIRRDEVDHLRKLEKEGHVSKDEIERNIATVQHITDGFVGRVDDLAQKKEAEILEV</sequence>
<dbReference type="Gene3D" id="1.10.132.20">
    <property type="entry name" value="Ribosome-recycling factor"/>
    <property type="match status" value="1"/>
</dbReference>
<dbReference type="FunFam" id="3.30.1360.40:FF:000001">
    <property type="entry name" value="Ribosome-recycling factor"/>
    <property type="match status" value="1"/>
</dbReference>
<dbReference type="Proteomes" id="UP000606991">
    <property type="component" value="Unassembled WGS sequence"/>
</dbReference>
<dbReference type="EMBL" id="JAEKNS010000126">
    <property type="protein sequence ID" value="MBJ7595615.1"/>
    <property type="molecule type" value="Genomic_DNA"/>
</dbReference>
<feature type="compositionally biased region" description="Basic and acidic residues" evidence="6">
    <location>
        <begin position="16"/>
        <end position="26"/>
    </location>
</feature>
<protein>
    <recommendedName>
        <fullName evidence="5">Ribosome-recycling factor</fullName>
        <shortName evidence="5">RRF</shortName>
    </recommendedName>
    <alternativeName>
        <fullName evidence="5">Ribosome-releasing factor</fullName>
    </alternativeName>
</protein>
<evidence type="ECO:0000259" key="7">
    <source>
        <dbReference type="Pfam" id="PF01765"/>
    </source>
</evidence>
<evidence type="ECO:0000256" key="1">
    <source>
        <dbReference type="ARBA" id="ARBA00004496"/>
    </source>
</evidence>
<dbReference type="Gene3D" id="3.30.1360.40">
    <property type="match status" value="1"/>
</dbReference>
<gene>
    <name evidence="5 8" type="primary">frr</name>
    <name evidence="9" type="ORF">DLM65_06320</name>
    <name evidence="8" type="ORF">JF886_12285</name>
</gene>
<comment type="caution">
    <text evidence="9">The sequence shown here is derived from an EMBL/GenBank/DDBJ whole genome shotgun (WGS) entry which is preliminary data.</text>
</comment>